<dbReference type="EMBL" id="JARQGV010000004">
    <property type="protein sequence ID" value="MDT2251630.1"/>
    <property type="molecule type" value="Genomic_DNA"/>
</dbReference>
<accession>A0AAP5JTH8</accession>
<evidence type="ECO:0000313" key="1">
    <source>
        <dbReference type="EMBL" id="MDT2251630.1"/>
    </source>
</evidence>
<organism evidence="1 2">
    <name type="scientific">Paenibacillus larvae</name>
    <dbReference type="NCBI Taxonomy" id="1464"/>
    <lineage>
        <taxon>Bacteria</taxon>
        <taxon>Bacillati</taxon>
        <taxon>Bacillota</taxon>
        <taxon>Bacilli</taxon>
        <taxon>Bacillales</taxon>
        <taxon>Paenibacillaceae</taxon>
        <taxon>Paenibacillus</taxon>
    </lineage>
</organism>
<dbReference type="Proteomes" id="UP001259239">
    <property type="component" value="Unassembled WGS sequence"/>
</dbReference>
<reference evidence="1" key="1">
    <citation type="journal article" date="2023" name="J. Vet. Diagn. Invest.">
        <title>Oxytetracycline-resistant Paenibacillus larvae identified in commercial beekeeping operations in Saskatchewan using pooled honey sampling.</title>
        <authorList>
            <person name="Obshta O."/>
            <person name="Zabrodski M.W."/>
            <person name="Soomro T."/>
            <person name="Wilson G."/>
            <person name="Masood F."/>
            <person name="Thebeau J."/>
            <person name="Silva M.C.B."/>
            <person name="Biganski S."/>
            <person name="Kozii I.V."/>
            <person name="Koziy R.V."/>
            <person name="Raza M.F."/>
            <person name="Jose M.S."/>
            <person name="Simko E."/>
            <person name="Wood S.C."/>
        </authorList>
    </citation>
    <scope>NUCLEOTIDE SEQUENCE</scope>
    <source>
        <strain evidence="1">PL001</strain>
    </source>
</reference>
<gene>
    <name evidence="1" type="ORF">P7H09_09915</name>
</gene>
<comment type="caution">
    <text evidence="1">The sequence shown here is derived from an EMBL/GenBank/DDBJ whole genome shotgun (WGS) entry which is preliminary data.</text>
</comment>
<reference evidence="1" key="2">
    <citation type="submission" date="2023-03" db="EMBL/GenBank/DDBJ databases">
        <authorList>
            <person name="Obshta O."/>
            <person name="Zabrodski M.W."/>
            <person name="Soomro T."/>
            <person name="Wilson G."/>
            <person name="Masood F."/>
            <person name="Thebeau J."/>
            <person name="Bezerra Da Silva M.C."/>
            <person name="Raza F."/>
            <person name="Biganski S."/>
            <person name="Jose M."/>
            <person name="Camilli M."/>
            <person name="Kozii I.V."/>
            <person name="Kozii R.V."/>
            <person name="Simko E."/>
            <person name="Wood S.C."/>
        </authorList>
    </citation>
    <scope>NUCLEOTIDE SEQUENCE</scope>
    <source>
        <strain evidence="1">PL001</strain>
    </source>
</reference>
<dbReference type="RefSeq" id="WP_235430674.1">
    <property type="nucleotide sequence ID" value="NZ_CBCRXL010000018.1"/>
</dbReference>
<sequence>MKKSLSIIVSSAMALSMFSSVAFGANIDDFKDLSGLSAKDKAKFE</sequence>
<dbReference type="AlphaFoldDB" id="A0AAP5JTH8"/>
<evidence type="ECO:0000313" key="2">
    <source>
        <dbReference type="Proteomes" id="UP001259239"/>
    </source>
</evidence>
<proteinExistence type="predicted"/>
<name>A0AAP5JTH8_9BACL</name>
<protein>
    <submittedName>
        <fullName evidence="1">Uncharacterized protein</fullName>
    </submittedName>
</protein>